<reference evidence="3" key="1">
    <citation type="submission" date="2017-04" db="EMBL/GenBank/DDBJ databases">
        <title>Complete Genome Sequences of Twelve Strains of a Stable Defined Moderately Diverse Mouse Microbiota 2 (sDMDMm2).</title>
        <authorList>
            <person name="Uchimura Y."/>
            <person name="Wyss M."/>
            <person name="Brugiroux S."/>
            <person name="Limenitakis J.P."/>
            <person name="Stecher B."/>
            <person name="McCoy K.D."/>
            <person name="Macpherson A.J."/>
        </authorList>
    </citation>
    <scope>NUCLEOTIDE SEQUENCE</scope>
    <source>
        <strain evidence="3">YL58</strain>
    </source>
</reference>
<feature type="domain" description="Lantibiotic biosynthesis protein dehydration" evidence="2">
    <location>
        <begin position="2"/>
        <end position="302"/>
    </location>
</feature>
<name>A0A1C7I6A7_9FIRM</name>
<dbReference type="PRINTS" id="PR01950">
    <property type="entry name" value="LANCSUPER"/>
</dbReference>
<keyword evidence="4" id="KW-1185">Reference proteome</keyword>
<dbReference type="RefSeq" id="WP_065541346.1">
    <property type="nucleotide sequence ID" value="NZ_CP015405.2"/>
</dbReference>
<organism evidence="3 4">
    <name type="scientific">Blautia pseudococcoides</name>
    <dbReference type="NCBI Taxonomy" id="1796616"/>
    <lineage>
        <taxon>Bacteria</taxon>
        <taxon>Bacillati</taxon>
        <taxon>Bacillota</taxon>
        <taxon>Clostridia</taxon>
        <taxon>Lachnospirales</taxon>
        <taxon>Lachnospiraceae</taxon>
        <taxon>Blautia</taxon>
    </lineage>
</organism>
<dbReference type="SUPFAM" id="SSF158745">
    <property type="entry name" value="LanC-like"/>
    <property type="match status" value="1"/>
</dbReference>
<evidence type="ECO:0000259" key="2">
    <source>
        <dbReference type="Pfam" id="PF13575"/>
    </source>
</evidence>
<dbReference type="Pfam" id="PF13575">
    <property type="entry name" value="DUF4135"/>
    <property type="match status" value="1"/>
</dbReference>
<dbReference type="OrthoDB" id="9148343at2"/>
<dbReference type="Pfam" id="PF05147">
    <property type="entry name" value="LANC_like"/>
    <property type="match status" value="1"/>
</dbReference>
<sequence>MIIFKPRGLKKDIYYNELFGWFCVECGMENRNIRCLDFIDHGWEENLENKPCKSEKQINTYYMKMGIHLFLCMLMSASDMHGENIIADGENPILLDLECLPGLRSIEKSDNAEKAVKRILNNSIIYTGILPLVIWISEKKGQGINLSALGTEKKQILPFKVPVLINKKTSEMRIVNRKIEIKASCSLPCFEGKYANPEEYADEIIEGFSNAYMLFMNKKVELSKKLGLFFSFESRYLIRHTQQYSMYLSSSFYSDFMQNSIKRSLMLQVLRNNMDTHPTYKEDILASEISSLMNMDIPYYTFKGNLRDFYDGYGNVYKDYFKNTALDCFEERVCEMGTEDLERQKTFIRLSLALLSPEQEKMMNSYFIPDRVVRDDEVEERTLKVIYKIADRICDTSVRGTFIKDVSWIGLHFFNEHSWKIEPVNMYLYDGIGGIAVFMAIAIKIRGEKYFKEIFERLKYTLFSYTDLIITGGREPQMHCTGALVGEGSIVLTYILLYGLTDKKEFLTYAEEHGDILESLIWNDSDNDLLSGNAGAVIVLIKLYMITGRQKWLLLARKISEDLWDIAVKTNEICGWFPPKMKNPLAGMAHGNSGYIMAFAYLLEATKDPKYILWIRELLKYEDSLFSEKLGNWKDLRDERRIEKSDTCANAWCHGAPGILLSRMKLFELKDFHEDFIVMRDIKRAKESLFKNACRRGACLCHGMAGNYRIMRKYADIFEVTDKEKKVMDVVFLQLLETMERETDILPQELYNPGLMTGISGIGALLCITLLKSEL</sequence>
<dbReference type="InterPro" id="IPR017146">
    <property type="entry name" value="Lanti_2_LanM"/>
</dbReference>
<dbReference type="PRINTS" id="PR01955">
    <property type="entry name" value="LANCFRANKIA"/>
</dbReference>
<dbReference type="InterPro" id="IPR012341">
    <property type="entry name" value="6hp_glycosidase-like_sf"/>
</dbReference>
<dbReference type="SMART" id="SM01260">
    <property type="entry name" value="LANC_like"/>
    <property type="match status" value="1"/>
</dbReference>
<dbReference type="InterPro" id="IPR025410">
    <property type="entry name" value="Lant_dehyd"/>
</dbReference>
<feature type="binding site" evidence="1">
    <location>
        <position position="702"/>
    </location>
    <ligand>
        <name>Zn(2+)</name>
        <dbReference type="ChEBI" id="CHEBI:29105"/>
    </ligand>
</feature>
<evidence type="ECO:0000256" key="1">
    <source>
        <dbReference type="PIRSR" id="PIRSR607822-1"/>
    </source>
</evidence>
<dbReference type="STRING" id="1796616.A4V09_04755"/>
<feature type="binding site" evidence="1">
    <location>
        <position position="701"/>
    </location>
    <ligand>
        <name>Zn(2+)</name>
        <dbReference type="ChEBI" id="CHEBI:29105"/>
    </ligand>
</feature>
<dbReference type="GO" id="GO:0031179">
    <property type="term" value="P:peptide modification"/>
    <property type="evidence" value="ECO:0007669"/>
    <property type="project" value="InterPro"/>
</dbReference>
<dbReference type="Proteomes" id="UP000092574">
    <property type="component" value="Chromosome"/>
</dbReference>
<dbReference type="PANTHER" id="PTHR12736:SF7">
    <property type="entry name" value="LANC-LIKE PROTEIN 3"/>
    <property type="match status" value="1"/>
</dbReference>
<dbReference type="InterPro" id="IPR007822">
    <property type="entry name" value="LANC-like"/>
</dbReference>
<dbReference type="Gene3D" id="1.50.10.10">
    <property type="match status" value="1"/>
</dbReference>
<dbReference type="CDD" id="cd04792">
    <property type="entry name" value="LanM-like"/>
    <property type="match status" value="1"/>
</dbReference>
<dbReference type="PANTHER" id="PTHR12736">
    <property type="entry name" value="LANC-LIKE PROTEIN"/>
    <property type="match status" value="1"/>
</dbReference>
<dbReference type="NCBIfam" id="TIGR03897">
    <property type="entry name" value="lanti_2_LanM"/>
    <property type="match status" value="1"/>
</dbReference>
<accession>A0A1C7I6A7</accession>
<evidence type="ECO:0000313" key="3">
    <source>
        <dbReference type="EMBL" id="ANU75131.1"/>
    </source>
</evidence>
<dbReference type="AlphaFoldDB" id="A0A1C7I6A7"/>
<keyword evidence="1" id="KW-0862">Zinc</keyword>
<dbReference type="EMBL" id="CP015405">
    <property type="protein sequence ID" value="ANU75131.1"/>
    <property type="molecule type" value="Genomic_DNA"/>
</dbReference>
<dbReference type="PIRSF" id="PIRSF037228">
    <property type="entry name" value="Lant_mod_RumM"/>
    <property type="match status" value="1"/>
</dbReference>
<dbReference type="KEGG" id="byl:A4V09_04755"/>
<dbReference type="GO" id="GO:0005975">
    <property type="term" value="P:carbohydrate metabolic process"/>
    <property type="evidence" value="ECO:0007669"/>
    <property type="project" value="InterPro"/>
</dbReference>
<keyword evidence="1" id="KW-0479">Metal-binding</keyword>
<feature type="binding site" evidence="1">
    <location>
        <position position="653"/>
    </location>
    <ligand>
        <name>Zn(2+)</name>
        <dbReference type="ChEBI" id="CHEBI:29105"/>
    </ligand>
</feature>
<proteinExistence type="predicted"/>
<gene>
    <name evidence="3" type="ORF">A4V09_04755</name>
</gene>
<dbReference type="GO" id="GO:0046872">
    <property type="term" value="F:metal ion binding"/>
    <property type="evidence" value="ECO:0007669"/>
    <property type="project" value="UniProtKB-KW"/>
</dbReference>
<protein>
    <submittedName>
        <fullName evidence="3">LanM family lanthionine synthetase</fullName>
    </submittedName>
</protein>
<evidence type="ECO:0000313" key="4">
    <source>
        <dbReference type="Proteomes" id="UP000092574"/>
    </source>
</evidence>
<dbReference type="GO" id="GO:0005886">
    <property type="term" value="C:plasma membrane"/>
    <property type="evidence" value="ECO:0007669"/>
    <property type="project" value="TreeGrafter"/>
</dbReference>